<evidence type="ECO:0000313" key="2">
    <source>
        <dbReference type="EMBL" id="MCA9375071.1"/>
    </source>
</evidence>
<gene>
    <name evidence="2" type="ORF">KC622_01935</name>
</gene>
<proteinExistence type="predicted"/>
<evidence type="ECO:0000259" key="1">
    <source>
        <dbReference type="Pfam" id="PF24963"/>
    </source>
</evidence>
<sequence length="63" mass="7420">MSYLVSAKYLQDHIQEEWGTVNTEHLLRKVMDEVWLCGDKISMGMKEEIKLALKYQIPVVCYN</sequence>
<accession>A0A955HXY9</accession>
<protein>
    <recommendedName>
        <fullName evidence="1">DUF7768 domain-containing protein</fullName>
    </recommendedName>
</protein>
<reference evidence="2" key="1">
    <citation type="submission" date="2020-04" db="EMBL/GenBank/DDBJ databases">
        <authorList>
            <person name="Zhang T."/>
        </authorList>
    </citation>
    <scope>NUCLEOTIDE SEQUENCE</scope>
    <source>
        <strain evidence="2">HKST-UBA16</strain>
    </source>
</reference>
<evidence type="ECO:0000313" key="3">
    <source>
        <dbReference type="Proteomes" id="UP000748332"/>
    </source>
</evidence>
<comment type="caution">
    <text evidence="2">The sequence shown here is derived from an EMBL/GenBank/DDBJ whole genome shotgun (WGS) entry which is preliminary data.</text>
</comment>
<dbReference type="Proteomes" id="UP000748332">
    <property type="component" value="Unassembled WGS sequence"/>
</dbReference>
<feature type="domain" description="DUF7768" evidence="1">
    <location>
        <begin position="4"/>
        <end position="60"/>
    </location>
</feature>
<dbReference type="EMBL" id="JAGQLM010000079">
    <property type="protein sequence ID" value="MCA9375071.1"/>
    <property type="molecule type" value="Genomic_DNA"/>
</dbReference>
<dbReference type="Pfam" id="PF24963">
    <property type="entry name" value="DUF7768"/>
    <property type="match status" value="1"/>
</dbReference>
<dbReference type="AlphaFoldDB" id="A0A955HXY9"/>
<organism evidence="2 3">
    <name type="scientific">Candidatus Dojkabacteria bacterium</name>
    <dbReference type="NCBI Taxonomy" id="2099670"/>
    <lineage>
        <taxon>Bacteria</taxon>
        <taxon>Candidatus Dojkabacteria</taxon>
    </lineage>
</organism>
<reference evidence="2" key="2">
    <citation type="journal article" date="2021" name="Microbiome">
        <title>Successional dynamics and alternative stable states in a saline activated sludge microbial community over 9 years.</title>
        <authorList>
            <person name="Wang Y."/>
            <person name="Ye J."/>
            <person name="Ju F."/>
            <person name="Liu L."/>
            <person name="Boyd J.A."/>
            <person name="Deng Y."/>
            <person name="Parks D.H."/>
            <person name="Jiang X."/>
            <person name="Yin X."/>
            <person name="Woodcroft B.J."/>
            <person name="Tyson G.W."/>
            <person name="Hugenholtz P."/>
            <person name="Polz M.F."/>
            <person name="Zhang T."/>
        </authorList>
    </citation>
    <scope>NUCLEOTIDE SEQUENCE</scope>
    <source>
        <strain evidence="2">HKST-UBA16</strain>
    </source>
</reference>
<name>A0A955HXY9_9BACT</name>
<dbReference type="InterPro" id="IPR056670">
    <property type="entry name" value="DUF7768"/>
</dbReference>